<organism evidence="8 9">
    <name type="scientific">Mucor lusitanicus CBS 277.49</name>
    <dbReference type="NCBI Taxonomy" id="747725"/>
    <lineage>
        <taxon>Eukaryota</taxon>
        <taxon>Fungi</taxon>
        <taxon>Fungi incertae sedis</taxon>
        <taxon>Mucoromycota</taxon>
        <taxon>Mucoromycotina</taxon>
        <taxon>Mucoromycetes</taxon>
        <taxon>Mucorales</taxon>
        <taxon>Mucorineae</taxon>
        <taxon>Mucoraceae</taxon>
        <taxon>Mucor</taxon>
    </lineage>
</organism>
<sequence>MGISTFMGLYVPNWTGLTISAFAIGIILSLSAAFQPETTPYSKFGNRKVDNIPSRKAMLVIYIPSVIACLLIQQPSLDWSHSQFNIVHFLSMAHFIKRVLEVMFVHIYKSNTNAEAMLSVMSAYTLTTTLDLLVVRRIPESVFCSTLTYTGVAFVVIGEVLNGYHHYLLREMRLSRTSQKKGSSNYSLPKGALFDYAVAPHYAAEQLTFLGFILISQNIVSLAVKFFPFIYLTVRAKETRIWYSTHLVEAKDKAELARRKNLIPFVW</sequence>
<dbReference type="PANTHER" id="PTHR10556:SF35">
    <property type="entry name" value="3-OXO-5-ALPHA-STEROID 4-DEHYDROGENASE FAMILY PROTEIN"/>
    <property type="match status" value="1"/>
</dbReference>
<evidence type="ECO:0000259" key="7">
    <source>
        <dbReference type="Pfam" id="PF02544"/>
    </source>
</evidence>
<proteinExistence type="inferred from homology"/>
<keyword evidence="9" id="KW-1185">Reference proteome</keyword>
<protein>
    <recommendedName>
        <fullName evidence="7">3-oxo-5-alpha-steroid 4-dehydrogenase C-terminal domain-containing protein</fullName>
    </recommendedName>
</protein>
<dbReference type="GO" id="GO:0006629">
    <property type="term" value="P:lipid metabolic process"/>
    <property type="evidence" value="ECO:0007669"/>
    <property type="project" value="InterPro"/>
</dbReference>
<dbReference type="PROSITE" id="PS50244">
    <property type="entry name" value="S5A_REDUCTASE"/>
    <property type="match status" value="1"/>
</dbReference>
<dbReference type="AlphaFoldDB" id="A0A168IDI8"/>
<keyword evidence="4 6" id="KW-1133">Transmembrane helix</keyword>
<dbReference type="Proteomes" id="UP000077051">
    <property type="component" value="Unassembled WGS sequence"/>
</dbReference>
<dbReference type="VEuPathDB" id="FungiDB:MUCCIDRAFT_185127"/>
<evidence type="ECO:0000256" key="4">
    <source>
        <dbReference type="ARBA" id="ARBA00022989"/>
    </source>
</evidence>
<dbReference type="InterPro" id="IPR039357">
    <property type="entry name" value="SRD5A/TECR"/>
</dbReference>
<keyword evidence="5 6" id="KW-0472">Membrane</keyword>
<dbReference type="OrthoDB" id="5788137at2759"/>
<feature type="transmembrane region" description="Helical" evidence="6">
    <location>
        <begin position="209"/>
        <end position="234"/>
    </location>
</feature>
<feature type="transmembrane region" description="Helical" evidence="6">
    <location>
        <begin position="116"/>
        <end position="135"/>
    </location>
</feature>
<feature type="transmembrane region" description="Helical" evidence="6">
    <location>
        <begin position="57"/>
        <end position="74"/>
    </location>
</feature>
<dbReference type="PANTHER" id="PTHR10556">
    <property type="entry name" value="3-OXO-5-ALPHA-STEROID 4-DEHYDROGENASE"/>
    <property type="match status" value="1"/>
</dbReference>
<dbReference type="STRING" id="747725.A0A168IDI8"/>
<dbReference type="GO" id="GO:0016627">
    <property type="term" value="F:oxidoreductase activity, acting on the CH-CH group of donors"/>
    <property type="evidence" value="ECO:0007669"/>
    <property type="project" value="InterPro"/>
</dbReference>
<evidence type="ECO:0000256" key="5">
    <source>
        <dbReference type="ARBA" id="ARBA00023136"/>
    </source>
</evidence>
<gene>
    <name evidence="8" type="ORF">MUCCIDRAFT_185127</name>
</gene>
<dbReference type="Pfam" id="PF02544">
    <property type="entry name" value="Steroid_dh"/>
    <property type="match status" value="1"/>
</dbReference>
<evidence type="ECO:0000313" key="9">
    <source>
        <dbReference type="Proteomes" id="UP000077051"/>
    </source>
</evidence>
<name>A0A168IDI8_MUCCL</name>
<evidence type="ECO:0000256" key="6">
    <source>
        <dbReference type="SAM" id="Phobius"/>
    </source>
</evidence>
<dbReference type="InterPro" id="IPR001104">
    <property type="entry name" value="3-oxo-5_a-steroid_4-DH_C"/>
</dbReference>
<dbReference type="EMBL" id="AMYB01000007">
    <property type="protein sequence ID" value="OAC99847.1"/>
    <property type="molecule type" value="Genomic_DNA"/>
</dbReference>
<accession>A0A168IDI8</accession>
<evidence type="ECO:0000256" key="3">
    <source>
        <dbReference type="ARBA" id="ARBA00022692"/>
    </source>
</evidence>
<keyword evidence="3 6" id="KW-0812">Transmembrane</keyword>
<comment type="caution">
    <text evidence="8">The sequence shown here is derived from an EMBL/GenBank/DDBJ whole genome shotgun (WGS) entry which is preliminary data.</text>
</comment>
<feature type="domain" description="3-oxo-5-alpha-steroid 4-dehydrogenase C-terminal" evidence="7">
    <location>
        <begin position="140"/>
        <end position="267"/>
    </location>
</feature>
<evidence type="ECO:0000256" key="1">
    <source>
        <dbReference type="ARBA" id="ARBA00004141"/>
    </source>
</evidence>
<feature type="transmembrane region" description="Helical" evidence="6">
    <location>
        <begin position="147"/>
        <end position="165"/>
    </location>
</feature>
<dbReference type="GO" id="GO:0016020">
    <property type="term" value="C:membrane"/>
    <property type="evidence" value="ECO:0007669"/>
    <property type="project" value="UniProtKB-SubCell"/>
</dbReference>
<evidence type="ECO:0000256" key="2">
    <source>
        <dbReference type="ARBA" id="ARBA00007742"/>
    </source>
</evidence>
<evidence type="ECO:0000313" key="8">
    <source>
        <dbReference type="EMBL" id="OAC99847.1"/>
    </source>
</evidence>
<feature type="transmembrane region" description="Helical" evidence="6">
    <location>
        <begin position="14"/>
        <end position="36"/>
    </location>
</feature>
<comment type="similarity">
    <text evidence="2">Belongs to the steroid 5-alpha reductase family.</text>
</comment>
<reference evidence="8 9" key="1">
    <citation type="submission" date="2015-06" db="EMBL/GenBank/DDBJ databases">
        <title>Expansion of signal transduction pathways in fungi by whole-genome duplication.</title>
        <authorList>
            <consortium name="DOE Joint Genome Institute"/>
            <person name="Corrochano L.M."/>
            <person name="Kuo A."/>
            <person name="Marcet-Houben M."/>
            <person name="Polaino S."/>
            <person name="Salamov A."/>
            <person name="Villalobos J.M."/>
            <person name="Alvarez M.I."/>
            <person name="Avalos J."/>
            <person name="Benito E.P."/>
            <person name="Benoit I."/>
            <person name="Burger G."/>
            <person name="Camino L.P."/>
            <person name="Canovas D."/>
            <person name="Cerda-Olmedo E."/>
            <person name="Cheng J.-F."/>
            <person name="Dominguez A."/>
            <person name="Elias M."/>
            <person name="Eslava A.P."/>
            <person name="Glaser F."/>
            <person name="Grimwood J."/>
            <person name="Gutierrez G."/>
            <person name="Heitman J."/>
            <person name="Henrissat B."/>
            <person name="Iturriaga E.A."/>
            <person name="Lang B.F."/>
            <person name="Lavin J.L."/>
            <person name="Lee S."/>
            <person name="Li W."/>
            <person name="Lindquist E."/>
            <person name="Lopez-Garcia S."/>
            <person name="Luque E.M."/>
            <person name="Marcos A.T."/>
            <person name="Martin J."/>
            <person name="Mccluskey K."/>
            <person name="Medina H.R."/>
            <person name="Miralles-Duran A."/>
            <person name="Miyazaki A."/>
            <person name="Munoz-Torres E."/>
            <person name="Oguiza J.A."/>
            <person name="Ohm R."/>
            <person name="Olmedo M."/>
            <person name="Orejas M."/>
            <person name="Ortiz-Castellanos L."/>
            <person name="Pisabarro A.G."/>
            <person name="Rodriguez-Romero J."/>
            <person name="Ruiz-Herrera J."/>
            <person name="Ruiz-Vazquez R."/>
            <person name="Sanz C."/>
            <person name="Schackwitz W."/>
            <person name="Schmutz J."/>
            <person name="Shahriari M."/>
            <person name="Shelest E."/>
            <person name="Silva-Franco F."/>
            <person name="Soanes D."/>
            <person name="Syed K."/>
            <person name="Tagua V.G."/>
            <person name="Talbot N.J."/>
            <person name="Thon M."/>
            <person name="De Vries R.P."/>
            <person name="Wiebenga A."/>
            <person name="Yadav J.S."/>
            <person name="Braun E.L."/>
            <person name="Baker S."/>
            <person name="Garre V."/>
            <person name="Horwitz B."/>
            <person name="Torres-Martinez S."/>
            <person name="Idnurm A."/>
            <person name="Herrera-Estrella A."/>
            <person name="Gabaldon T."/>
            <person name="Grigoriev I.V."/>
        </authorList>
    </citation>
    <scope>NUCLEOTIDE SEQUENCE [LARGE SCALE GENOMIC DNA]</scope>
    <source>
        <strain evidence="8 9">CBS 277.49</strain>
    </source>
</reference>
<comment type="subcellular location">
    <subcellularLocation>
        <location evidence="1">Membrane</location>
        <topology evidence="1">Multi-pass membrane protein</topology>
    </subcellularLocation>
</comment>